<dbReference type="RefSeq" id="WP_142005842.1">
    <property type="nucleotide sequence ID" value="NZ_CAJTBP010000001.1"/>
</dbReference>
<name>A0A542XDK1_9MICO</name>
<dbReference type="OrthoDB" id="5147018at2"/>
<accession>A0A542XDK1</accession>
<feature type="chain" id="PRO_5022005285" evidence="2">
    <location>
        <begin position="26"/>
        <end position="307"/>
    </location>
</feature>
<feature type="region of interest" description="Disordered" evidence="1">
    <location>
        <begin position="29"/>
        <end position="108"/>
    </location>
</feature>
<dbReference type="Proteomes" id="UP000318336">
    <property type="component" value="Unassembled WGS sequence"/>
</dbReference>
<dbReference type="AlphaFoldDB" id="A0A542XDK1"/>
<evidence type="ECO:0000313" key="4">
    <source>
        <dbReference type="Proteomes" id="UP000318336"/>
    </source>
</evidence>
<organism evidence="3 4">
    <name type="scientific">Barrientosiimonas humi</name>
    <dbReference type="NCBI Taxonomy" id="999931"/>
    <lineage>
        <taxon>Bacteria</taxon>
        <taxon>Bacillati</taxon>
        <taxon>Actinomycetota</taxon>
        <taxon>Actinomycetes</taxon>
        <taxon>Micrococcales</taxon>
        <taxon>Dermacoccaceae</taxon>
        <taxon>Barrientosiimonas</taxon>
    </lineage>
</organism>
<keyword evidence="4" id="KW-1185">Reference proteome</keyword>
<feature type="compositionally biased region" description="Low complexity" evidence="1">
    <location>
        <begin position="48"/>
        <end position="89"/>
    </location>
</feature>
<gene>
    <name evidence="3" type="ORF">FB554_2030</name>
</gene>
<protein>
    <submittedName>
        <fullName evidence="3">Uncharacterized protein</fullName>
    </submittedName>
</protein>
<evidence type="ECO:0000256" key="2">
    <source>
        <dbReference type="SAM" id="SignalP"/>
    </source>
</evidence>
<sequence length="307" mass="30791">MPSSRRIAVAAGAATAMLVAVPSYAVVRSPQTGSAQPAATPSRISTNAPAAPGATPTSAPGASATATGGASTAPGATSSTGPTGSASSSVRPAPSTTYAPPALGSDAPAPVARNLQVERAFDVQPAPAGGLSPDSSWPDAGQLFTETELAQVVPGLSGVRASDCQPGQLPGGGSTARNATCTLTLTLRGEPAEDASRLVVSIRSIGAPDAVGRSWSSTLAAQRARSGERPGLYTFYRNGVLGASSAYTDGTTTRVLVQRPGLAAEVWFSGIGFTRLKPTYEASREAFRTEVSPGVIQLLAGKMARAQ</sequence>
<evidence type="ECO:0000256" key="1">
    <source>
        <dbReference type="SAM" id="MobiDB-lite"/>
    </source>
</evidence>
<comment type="caution">
    <text evidence="3">The sequence shown here is derived from an EMBL/GenBank/DDBJ whole genome shotgun (WGS) entry which is preliminary data.</text>
</comment>
<feature type="signal peptide" evidence="2">
    <location>
        <begin position="1"/>
        <end position="25"/>
    </location>
</feature>
<keyword evidence="2" id="KW-0732">Signal</keyword>
<proteinExistence type="predicted"/>
<feature type="compositionally biased region" description="Polar residues" evidence="1">
    <location>
        <begin position="29"/>
        <end position="47"/>
    </location>
</feature>
<evidence type="ECO:0000313" key="3">
    <source>
        <dbReference type="EMBL" id="TQL33874.1"/>
    </source>
</evidence>
<reference evidence="3 4" key="1">
    <citation type="submission" date="2019-06" db="EMBL/GenBank/DDBJ databases">
        <title>Sequencing the genomes of 1000 actinobacteria strains.</title>
        <authorList>
            <person name="Klenk H.-P."/>
        </authorList>
    </citation>
    <scope>NUCLEOTIDE SEQUENCE [LARGE SCALE GENOMIC DNA]</scope>
    <source>
        <strain evidence="3 4">DSM 24617</strain>
    </source>
</reference>
<dbReference type="EMBL" id="VFOK01000001">
    <property type="protein sequence ID" value="TQL33874.1"/>
    <property type="molecule type" value="Genomic_DNA"/>
</dbReference>